<accession>A0ABU2A712</accession>
<dbReference type="RefSeq" id="WP_310328185.1">
    <property type="nucleotide sequence ID" value="NZ_JAVDXV010000003.1"/>
</dbReference>
<gene>
    <name evidence="1" type="ORF">J2X21_002118</name>
</gene>
<dbReference type="EMBL" id="JAVDXV010000003">
    <property type="protein sequence ID" value="MDR7332985.1"/>
    <property type="molecule type" value="Genomic_DNA"/>
</dbReference>
<organism evidence="1 2">
    <name type="scientific">Roseateles asaccharophilus</name>
    <dbReference type="NCBI Taxonomy" id="582607"/>
    <lineage>
        <taxon>Bacteria</taxon>
        <taxon>Pseudomonadati</taxon>
        <taxon>Pseudomonadota</taxon>
        <taxon>Betaproteobacteria</taxon>
        <taxon>Burkholderiales</taxon>
        <taxon>Sphaerotilaceae</taxon>
        <taxon>Roseateles</taxon>
    </lineage>
</organism>
<evidence type="ECO:0000313" key="1">
    <source>
        <dbReference type="EMBL" id="MDR7332985.1"/>
    </source>
</evidence>
<protein>
    <submittedName>
        <fullName evidence="1">Uncharacterized protein</fullName>
    </submittedName>
</protein>
<sequence length="98" mass="11224">MNKREALQLFVEDVAGGTSQPPDQYQDWYTPGYAGHRADPMAHWRAGREIIKRDLDKVPQIDALLEQALASFDKGEREPGRTLMCDIYNLLTHPTQIR</sequence>
<name>A0ABU2A712_9BURK</name>
<dbReference type="Proteomes" id="UP001180825">
    <property type="component" value="Unassembled WGS sequence"/>
</dbReference>
<proteinExistence type="predicted"/>
<comment type="caution">
    <text evidence="1">The sequence shown here is derived from an EMBL/GenBank/DDBJ whole genome shotgun (WGS) entry which is preliminary data.</text>
</comment>
<keyword evidence="2" id="KW-1185">Reference proteome</keyword>
<evidence type="ECO:0000313" key="2">
    <source>
        <dbReference type="Proteomes" id="UP001180825"/>
    </source>
</evidence>
<reference evidence="1 2" key="1">
    <citation type="submission" date="2023-07" db="EMBL/GenBank/DDBJ databases">
        <title>Sorghum-associated microbial communities from plants grown in Nebraska, USA.</title>
        <authorList>
            <person name="Schachtman D."/>
        </authorList>
    </citation>
    <scope>NUCLEOTIDE SEQUENCE [LARGE SCALE GENOMIC DNA]</scope>
    <source>
        <strain evidence="1 2">BE316</strain>
    </source>
</reference>